<reference evidence="2" key="1">
    <citation type="submission" date="2018-02" db="EMBL/GenBank/DDBJ databases">
        <authorList>
            <person name="Hausmann B."/>
        </authorList>
    </citation>
    <scope>NUCLEOTIDE SEQUENCE [LARGE SCALE GENOMIC DNA]</scope>
    <source>
        <strain evidence="2">Peat soil MAG SbF1</strain>
    </source>
</reference>
<gene>
    <name evidence="1" type="ORF">SBF1_2690011</name>
</gene>
<accession>A0A2U3KTH8</accession>
<dbReference type="EMBL" id="OMOF01000189">
    <property type="protein sequence ID" value="SPF42973.1"/>
    <property type="molecule type" value="Genomic_DNA"/>
</dbReference>
<sequence>MQKEIPYKDVEIQFRVKASQAMSLSRSIKSINMRRGNLQLLL</sequence>
<dbReference type="AlphaFoldDB" id="A0A2U3KTH8"/>
<evidence type="ECO:0000313" key="2">
    <source>
        <dbReference type="Proteomes" id="UP000238916"/>
    </source>
</evidence>
<dbReference type="Proteomes" id="UP000238916">
    <property type="component" value="Unassembled WGS sequence"/>
</dbReference>
<proteinExistence type="predicted"/>
<evidence type="ECO:0000313" key="1">
    <source>
        <dbReference type="EMBL" id="SPF42973.1"/>
    </source>
</evidence>
<organism evidence="1 2">
    <name type="scientific">Candidatus Desulfosporosinus infrequens</name>
    <dbReference type="NCBI Taxonomy" id="2043169"/>
    <lineage>
        <taxon>Bacteria</taxon>
        <taxon>Bacillati</taxon>
        <taxon>Bacillota</taxon>
        <taxon>Clostridia</taxon>
        <taxon>Eubacteriales</taxon>
        <taxon>Desulfitobacteriaceae</taxon>
        <taxon>Desulfosporosinus</taxon>
    </lineage>
</organism>
<protein>
    <submittedName>
        <fullName evidence="1">Uncharacterized protein</fullName>
    </submittedName>
</protein>
<name>A0A2U3KTH8_9FIRM</name>